<dbReference type="EMBL" id="QGGR01000006">
    <property type="protein sequence ID" value="PWK48143.1"/>
    <property type="molecule type" value="Genomic_DNA"/>
</dbReference>
<evidence type="ECO:0000256" key="2">
    <source>
        <dbReference type="ARBA" id="ARBA00023295"/>
    </source>
</evidence>
<dbReference type="InterPro" id="IPR017853">
    <property type="entry name" value="GH"/>
</dbReference>
<feature type="compositionally biased region" description="Basic and acidic residues" evidence="3">
    <location>
        <begin position="311"/>
        <end position="320"/>
    </location>
</feature>
<sequence>MRNDWVGHVIWWHVYPLGFVGAEPEAGPSTGVSHRLGHLEQWLDHLIGLGCNGLALGPVFASGTHGYDTVDYRRIDPRLGDDADFTALVTACRRRGIRVLLDGVFNHAGREFAPVRAALDGTGPREWVRWSGEYPYLFEGHDRLITLDHSSAVVRDLVVEVMCHWLERGADGWRLDAAYAIDPEFWAAVLPRVRERFPDAWFVGEMIHGDYGDYVKRSGLDAVTQYELWKAIWSSLNDRNLFELAWALDRHRAWAADFLPLTFLGNHDVTRIASQVTDSRHLGHAVALLFFLPGVPSVYYGDEFGLRAVKEDRPGGDDAIRPPMPPTPGDGGDDYRRLIGIRRRHPWLTGARIGTDGLTNETLAVVAEGPAGERLSLLLNLADKPFAHGPHDPVAPHSWAIVEG</sequence>
<dbReference type="Proteomes" id="UP000245697">
    <property type="component" value="Unassembled WGS sequence"/>
</dbReference>
<evidence type="ECO:0000259" key="4">
    <source>
        <dbReference type="SMART" id="SM00642"/>
    </source>
</evidence>
<organism evidence="5 6">
    <name type="scientific">Actinoplanes xinjiangensis</name>
    <dbReference type="NCBI Taxonomy" id="512350"/>
    <lineage>
        <taxon>Bacteria</taxon>
        <taxon>Bacillati</taxon>
        <taxon>Actinomycetota</taxon>
        <taxon>Actinomycetes</taxon>
        <taxon>Micromonosporales</taxon>
        <taxon>Micromonosporaceae</taxon>
        <taxon>Actinoplanes</taxon>
    </lineage>
</organism>
<dbReference type="OrthoDB" id="9802433at2"/>
<keyword evidence="1" id="KW-0378">Hydrolase</keyword>
<protein>
    <submittedName>
        <fullName evidence="5">Glycosidase</fullName>
    </submittedName>
</protein>
<dbReference type="PANTHER" id="PTHR10357">
    <property type="entry name" value="ALPHA-AMYLASE FAMILY MEMBER"/>
    <property type="match status" value="1"/>
</dbReference>
<feature type="region of interest" description="Disordered" evidence="3">
    <location>
        <begin position="311"/>
        <end position="334"/>
    </location>
</feature>
<dbReference type="SUPFAM" id="SSF51445">
    <property type="entry name" value="(Trans)glycosidases"/>
    <property type="match status" value="1"/>
</dbReference>
<feature type="domain" description="Glycosyl hydrolase family 13 catalytic" evidence="4">
    <location>
        <begin position="13"/>
        <end position="342"/>
    </location>
</feature>
<dbReference type="GO" id="GO:0005975">
    <property type="term" value="P:carbohydrate metabolic process"/>
    <property type="evidence" value="ECO:0007669"/>
    <property type="project" value="InterPro"/>
</dbReference>
<keyword evidence="6" id="KW-1185">Reference proteome</keyword>
<name>A0A316FIP1_9ACTN</name>
<reference evidence="5 6" key="1">
    <citation type="submission" date="2018-05" db="EMBL/GenBank/DDBJ databases">
        <title>Genomic Encyclopedia of Archaeal and Bacterial Type Strains, Phase II (KMG-II): from individual species to whole genera.</title>
        <authorList>
            <person name="Goeker M."/>
        </authorList>
    </citation>
    <scope>NUCLEOTIDE SEQUENCE [LARGE SCALE GENOMIC DNA]</scope>
    <source>
        <strain evidence="5 6">DSM 45184</strain>
    </source>
</reference>
<dbReference type="PANTHER" id="PTHR10357:SF210">
    <property type="entry name" value="MALTODEXTRIN GLUCOSIDASE"/>
    <property type="match status" value="1"/>
</dbReference>
<dbReference type="GO" id="GO:0016798">
    <property type="term" value="F:hydrolase activity, acting on glycosyl bonds"/>
    <property type="evidence" value="ECO:0007669"/>
    <property type="project" value="UniProtKB-KW"/>
</dbReference>
<evidence type="ECO:0000256" key="3">
    <source>
        <dbReference type="SAM" id="MobiDB-lite"/>
    </source>
</evidence>
<dbReference type="SMART" id="SM00642">
    <property type="entry name" value="Aamy"/>
    <property type="match status" value="1"/>
</dbReference>
<accession>A0A316FIP1</accession>
<gene>
    <name evidence="5" type="ORF">BC793_106170</name>
</gene>
<dbReference type="AlphaFoldDB" id="A0A316FIP1"/>
<dbReference type="InterPro" id="IPR006047">
    <property type="entry name" value="GH13_cat_dom"/>
</dbReference>
<evidence type="ECO:0000313" key="5">
    <source>
        <dbReference type="EMBL" id="PWK48143.1"/>
    </source>
</evidence>
<dbReference type="CDD" id="cd11354">
    <property type="entry name" value="AmyAc_bac_CMD_like"/>
    <property type="match status" value="1"/>
</dbReference>
<evidence type="ECO:0000313" key="6">
    <source>
        <dbReference type="Proteomes" id="UP000245697"/>
    </source>
</evidence>
<dbReference type="Gene3D" id="3.20.20.80">
    <property type="entry name" value="Glycosidases"/>
    <property type="match status" value="1"/>
</dbReference>
<proteinExistence type="predicted"/>
<dbReference type="Pfam" id="PF00128">
    <property type="entry name" value="Alpha-amylase"/>
    <property type="match status" value="2"/>
</dbReference>
<comment type="caution">
    <text evidence="5">The sequence shown here is derived from an EMBL/GenBank/DDBJ whole genome shotgun (WGS) entry which is preliminary data.</text>
</comment>
<keyword evidence="2 5" id="KW-0326">Glycosidase</keyword>
<dbReference type="RefSeq" id="WP_109593212.1">
    <property type="nucleotide sequence ID" value="NZ_BONA01000039.1"/>
</dbReference>
<evidence type="ECO:0000256" key="1">
    <source>
        <dbReference type="ARBA" id="ARBA00022801"/>
    </source>
</evidence>